<dbReference type="InterPro" id="IPR016477">
    <property type="entry name" value="Fructo-/Ketosamine-3-kinase"/>
</dbReference>
<keyword evidence="5" id="KW-1185">Reference proteome</keyword>
<name>I0IHJ9_PHYMF</name>
<evidence type="ECO:0000256" key="1">
    <source>
        <dbReference type="ARBA" id="ARBA00009460"/>
    </source>
</evidence>
<dbReference type="KEGG" id="phm:PSMK_25780"/>
<accession>I0IHJ9</accession>
<protein>
    <submittedName>
        <fullName evidence="4">Putative phosphotransferase</fullName>
    </submittedName>
</protein>
<evidence type="ECO:0000313" key="5">
    <source>
        <dbReference type="Proteomes" id="UP000007881"/>
    </source>
</evidence>
<dbReference type="Gene3D" id="3.30.200.20">
    <property type="entry name" value="Phosphorylase Kinase, domain 1"/>
    <property type="match status" value="1"/>
</dbReference>
<feature type="region of interest" description="Disordered" evidence="3">
    <location>
        <begin position="123"/>
        <end position="142"/>
    </location>
</feature>
<organism evidence="4 5">
    <name type="scientific">Phycisphaera mikurensis (strain NBRC 102666 / KCTC 22515 / FYK2301M01)</name>
    <dbReference type="NCBI Taxonomy" id="1142394"/>
    <lineage>
        <taxon>Bacteria</taxon>
        <taxon>Pseudomonadati</taxon>
        <taxon>Planctomycetota</taxon>
        <taxon>Phycisphaerae</taxon>
        <taxon>Phycisphaerales</taxon>
        <taxon>Phycisphaeraceae</taxon>
        <taxon>Phycisphaera</taxon>
    </lineage>
</organism>
<dbReference type="PIRSF" id="PIRSF006221">
    <property type="entry name" value="Ketosamine-3-kinase"/>
    <property type="match status" value="1"/>
</dbReference>
<dbReference type="PANTHER" id="PTHR12149:SF8">
    <property type="entry name" value="PROTEIN-RIBULOSAMINE 3-KINASE"/>
    <property type="match status" value="1"/>
</dbReference>
<evidence type="ECO:0000313" key="4">
    <source>
        <dbReference type="EMBL" id="BAM04737.1"/>
    </source>
</evidence>
<comment type="similarity">
    <text evidence="1 2">Belongs to the fructosamine kinase family.</text>
</comment>
<dbReference type="GO" id="GO:0016301">
    <property type="term" value="F:kinase activity"/>
    <property type="evidence" value="ECO:0007669"/>
    <property type="project" value="UniProtKB-UniRule"/>
</dbReference>
<dbReference type="InterPro" id="IPR011009">
    <property type="entry name" value="Kinase-like_dom_sf"/>
</dbReference>
<proteinExistence type="inferred from homology"/>
<evidence type="ECO:0000256" key="2">
    <source>
        <dbReference type="PIRNR" id="PIRNR006221"/>
    </source>
</evidence>
<dbReference type="OrthoDB" id="5291879at2"/>
<gene>
    <name evidence="4" type="ordered locus">PSMK_25780</name>
</gene>
<dbReference type="SUPFAM" id="SSF56112">
    <property type="entry name" value="Protein kinase-like (PK-like)"/>
    <property type="match status" value="1"/>
</dbReference>
<reference evidence="4 5" key="1">
    <citation type="submission" date="2012-02" db="EMBL/GenBank/DDBJ databases">
        <title>Complete genome sequence of Phycisphaera mikurensis NBRC 102666.</title>
        <authorList>
            <person name="Ankai A."/>
            <person name="Hosoyama A."/>
            <person name="Terui Y."/>
            <person name="Sekine M."/>
            <person name="Fukai R."/>
            <person name="Kato Y."/>
            <person name="Nakamura S."/>
            <person name="Yamada-Narita S."/>
            <person name="Kawakoshi A."/>
            <person name="Fukunaga Y."/>
            <person name="Yamazaki S."/>
            <person name="Fujita N."/>
        </authorList>
    </citation>
    <scope>NUCLEOTIDE SEQUENCE [LARGE SCALE GENOMIC DNA]</scope>
    <source>
        <strain evidence="5">NBRC 102666 / KCTC 22515 / FYK2301M01</strain>
    </source>
</reference>
<keyword evidence="2" id="KW-0418">Kinase</keyword>
<dbReference type="HOGENOM" id="CLU_036517_0_1_0"/>
<keyword evidence="2 4" id="KW-0808">Transferase</keyword>
<dbReference type="RefSeq" id="WP_014437950.1">
    <property type="nucleotide sequence ID" value="NC_017080.1"/>
</dbReference>
<dbReference type="Pfam" id="PF03881">
    <property type="entry name" value="Fructosamin_kin"/>
    <property type="match status" value="1"/>
</dbReference>
<sequence>MSDAIAEAVAEALGVGAVSCDAVGGGCVAEASRVGLADGRRVFAKRLPDAGAGVLEAEADGLRELGEVSARLGAGDRIATPGVLHAGANLLVLEWLELGGPRVGDATWGRRLAAFHRASAAGSHAGYGADQDRPLGATPQDNRRLHDWPTFWRDRRLVPMLDALGAAGRGGGLVDRGRRLAERIPEILGGADETPCLLHGDLWSSNLGSVGGEPVWFDPSPYTGSREAEFGMTRMFGGFGPAFEAAYREAWPLPDPDGFDRRVGVYELHHHLNHLLLFGEGYRAGCERRMARLLRG</sequence>
<dbReference type="EMBL" id="AP012338">
    <property type="protein sequence ID" value="BAM04737.1"/>
    <property type="molecule type" value="Genomic_DNA"/>
</dbReference>
<evidence type="ECO:0000256" key="3">
    <source>
        <dbReference type="SAM" id="MobiDB-lite"/>
    </source>
</evidence>
<dbReference type="AlphaFoldDB" id="I0IHJ9"/>
<dbReference type="eggNOG" id="COG3001">
    <property type="taxonomic scope" value="Bacteria"/>
</dbReference>
<dbReference type="Proteomes" id="UP000007881">
    <property type="component" value="Chromosome"/>
</dbReference>
<dbReference type="PANTHER" id="PTHR12149">
    <property type="entry name" value="FRUCTOSAMINE 3 KINASE-RELATED PROTEIN"/>
    <property type="match status" value="1"/>
</dbReference>
<dbReference type="STRING" id="1142394.PSMK_25780"/>
<dbReference type="Gene3D" id="3.90.1200.10">
    <property type="match status" value="1"/>
</dbReference>